<dbReference type="InterPro" id="IPR001789">
    <property type="entry name" value="Sig_transdc_resp-reg_receiver"/>
</dbReference>
<accession>A0A229US94</accession>
<dbReference type="GO" id="GO:0000160">
    <property type="term" value="P:phosphorelay signal transduction system"/>
    <property type="evidence" value="ECO:0007669"/>
    <property type="project" value="InterPro"/>
</dbReference>
<evidence type="ECO:0000256" key="1">
    <source>
        <dbReference type="ARBA" id="ARBA00022553"/>
    </source>
</evidence>
<gene>
    <name evidence="4" type="ORF">CF651_11080</name>
</gene>
<evidence type="ECO:0000256" key="2">
    <source>
        <dbReference type="PROSITE-ProRule" id="PRU00169"/>
    </source>
</evidence>
<dbReference type="PANTHER" id="PTHR44591:SF3">
    <property type="entry name" value="RESPONSE REGULATORY DOMAIN-CONTAINING PROTEIN"/>
    <property type="match status" value="1"/>
</dbReference>
<organism evidence="4 5">
    <name type="scientific">Paenibacillus rigui</name>
    <dbReference type="NCBI Taxonomy" id="554312"/>
    <lineage>
        <taxon>Bacteria</taxon>
        <taxon>Bacillati</taxon>
        <taxon>Bacillota</taxon>
        <taxon>Bacilli</taxon>
        <taxon>Bacillales</taxon>
        <taxon>Paenibacillaceae</taxon>
        <taxon>Paenibacillus</taxon>
    </lineage>
</organism>
<dbReference type="InterPro" id="IPR050595">
    <property type="entry name" value="Bact_response_regulator"/>
</dbReference>
<comment type="caution">
    <text evidence="4">The sequence shown here is derived from an EMBL/GenBank/DDBJ whole genome shotgun (WGS) entry which is preliminary data.</text>
</comment>
<comment type="caution">
    <text evidence="2">Lacks conserved residue(s) required for the propagation of feature annotation.</text>
</comment>
<dbReference type="Pfam" id="PF00072">
    <property type="entry name" value="Response_reg"/>
    <property type="match status" value="1"/>
</dbReference>
<dbReference type="SMART" id="SM00448">
    <property type="entry name" value="REC"/>
    <property type="match status" value="1"/>
</dbReference>
<evidence type="ECO:0000259" key="3">
    <source>
        <dbReference type="PROSITE" id="PS50110"/>
    </source>
</evidence>
<reference evidence="4 5" key="1">
    <citation type="submission" date="2017-07" db="EMBL/GenBank/DDBJ databases">
        <title>Genome sequencing and assembly of Paenibacillus rigui.</title>
        <authorList>
            <person name="Mayilraj S."/>
        </authorList>
    </citation>
    <scope>NUCLEOTIDE SEQUENCE [LARGE SCALE GENOMIC DNA]</scope>
    <source>
        <strain evidence="4 5">JCM 16352</strain>
    </source>
</reference>
<proteinExistence type="predicted"/>
<dbReference type="Proteomes" id="UP000215509">
    <property type="component" value="Unassembled WGS sequence"/>
</dbReference>
<dbReference type="SUPFAM" id="SSF52172">
    <property type="entry name" value="CheY-like"/>
    <property type="match status" value="1"/>
</dbReference>
<dbReference type="Gene3D" id="3.40.50.2300">
    <property type="match status" value="1"/>
</dbReference>
<keyword evidence="5" id="KW-1185">Reference proteome</keyword>
<evidence type="ECO:0000313" key="5">
    <source>
        <dbReference type="Proteomes" id="UP000215509"/>
    </source>
</evidence>
<dbReference type="OrthoDB" id="2690598at2"/>
<dbReference type="PROSITE" id="PS50110">
    <property type="entry name" value="RESPONSE_REGULATORY"/>
    <property type="match status" value="1"/>
</dbReference>
<name>A0A229US94_9BACL</name>
<sequence>MKAYFGKGGSQLVSQYYYDHETGVLAILLADRNLSFTHYQSLIVKDYLQERNLLDGQILIASFPENGNSAVQILKEMQDKMSKDKGKSGEIRISNFEAQASKEQNHILVVSDDETVNEFLGIYLYQKGYTVHFASNGRDGIQKYMELKPDLVISELSLPIVDGYHLIHTIKQSEHNKSSKMMVLTDKRLEDDIKRSFEMGVSDYMTKPFSPIELEARLKRLFQTN</sequence>
<protein>
    <submittedName>
        <fullName evidence="4">Response regulator</fullName>
    </submittedName>
</protein>
<dbReference type="InterPro" id="IPR011006">
    <property type="entry name" value="CheY-like_superfamily"/>
</dbReference>
<keyword evidence="1" id="KW-0597">Phosphoprotein</keyword>
<evidence type="ECO:0000313" key="4">
    <source>
        <dbReference type="EMBL" id="OXM86298.1"/>
    </source>
</evidence>
<dbReference type="AlphaFoldDB" id="A0A229US94"/>
<dbReference type="PANTHER" id="PTHR44591">
    <property type="entry name" value="STRESS RESPONSE REGULATOR PROTEIN 1"/>
    <property type="match status" value="1"/>
</dbReference>
<feature type="domain" description="Response regulatory" evidence="3">
    <location>
        <begin position="106"/>
        <end position="222"/>
    </location>
</feature>
<dbReference type="EMBL" id="NMQW01000016">
    <property type="protein sequence ID" value="OXM86298.1"/>
    <property type="molecule type" value="Genomic_DNA"/>
</dbReference>